<proteinExistence type="predicted"/>
<sequence length="344" mass="39485">MAEDNLKIATIASLLKLDIAGKYFDEAMNLSDGNPSVPYAYSLYLNFNGEYEKAISLCHEMIKMFSLSDGDKQVIYGNLGVFYKNISDWENAELYQKKSLSIAESRNDIRGQITIKNNIAVLLNNKEKYTEAYNILLETLPRIDDEINIEVDSDIKNSLRILKSDILTNIVISLKRKSAYNIDIESRNSNLKKALNYINEAIDISEMINEPVKIITNYGNASNIYKELMQFEKCEKFINLALNKSIEIKNKKLIALSKYNLSLLYIEIDKLPEAKEICLSLIENKENIHGRLLPDIYHTLAYIDYLSKMFNSSLKYCDLASNSYKELQLDKALSVVEELKEKMQ</sequence>
<dbReference type="SUPFAM" id="SSF48452">
    <property type="entry name" value="TPR-like"/>
    <property type="match status" value="2"/>
</dbReference>
<evidence type="ECO:0008006" key="3">
    <source>
        <dbReference type="Google" id="ProtNLM"/>
    </source>
</evidence>
<evidence type="ECO:0000313" key="2">
    <source>
        <dbReference type="Proteomes" id="UP000218796"/>
    </source>
</evidence>
<dbReference type="AlphaFoldDB" id="A0A2A2MBU1"/>
<protein>
    <recommendedName>
        <fullName evidence="3">Tetratricopeptide repeat protein</fullName>
    </recommendedName>
</protein>
<dbReference type="Gene3D" id="1.25.40.10">
    <property type="entry name" value="Tetratricopeptide repeat domain"/>
    <property type="match status" value="2"/>
</dbReference>
<reference evidence="1 2" key="1">
    <citation type="submission" date="2017-08" db="EMBL/GenBank/DDBJ databases">
        <title>Draft Genome Sequence of Hafnia alvei CITHA-6 Isolated from Raw Bovine Milk.</title>
        <authorList>
            <person name="Culligan E.P."/>
            <person name="Mcsweeney A."/>
            <person name="O'Doherty C."/>
            <person name="Gleeson E."/>
            <person name="O'Riordan D."/>
            <person name="Sleator R.D."/>
        </authorList>
    </citation>
    <scope>NUCLEOTIDE SEQUENCE [LARGE SCALE GENOMIC DNA]</scope>
    <source>
        <strain evidence="1 2">CITHA-6</strain>
    </source>
</reference>
<organism evidence="1 2">
    <name type="scientific">Hafnia paralvei</name>
    <dbReference type="NCBI Taxonomy" id="546367"/>
    <lineage>
        <taxon>Bacteria</taxon>
        <taxon>Pseudomonadati</taxon>
        <taxon>Pseudomonadota</taxon>
        <taxon>Gammaproteobacteria</taxon>
        <taxon>Enterobacterales</taxon>
        <taxon>Hafniaceae</taxon>
        <taxon>Hafnia</taxon>
    </lineage>
</organism>
<dbReference type="RefSeq" id="WP_039185611.1">
    <property type="nucleotide sequence ID" value="NZ_JBPUTN010000003.1"/>
</dbReference>
<dbReference type="EMBL" id="NQMS01000005">
    <property type="protein sequence ID" value="PAV96173.1"/>
    <property type="molecule type" value="Genomic_DNA"/>
</dbReference>
<accession>A0A2A2MBU1</accession>
<comment type="caution">
    <text evidence="1">The sequence shown here is derived from an EMBL/GenBank/DDBJ whole genome shotgun (WGS) entry which is preliminary data.</text>
</comment>
<evidence type="ECO:0000313" key="1">
    <source>
        <dbReference type="EMBL" id="PAV96173.1"/>
    </source>
</evidence>
<dbReference type="OrthoDB" id="977166at2"/>
<dbReference type="InterPro" id="IPR011990">
    <property type="entry name" value="TPR-like_helical_dom_sf"/>
</dbReference>
<dbReference type="Proteomes" id="UP000218796">
    <property type="component" value="Unassembled WGS sequence"/>
</dbReference>
<name>A0A2A2MBU1_9GAMM</name>
<keyword evidence="2" id="KW-1185">Reference proteome</keyword>
<gene>
    <name evidence="1" type="ORF">CJD50_12870</name>
</gene>